<accession>A0A1R3FU89</accession>
<sequence>MGDFVKSPPGTGFGPANPPLAPKSKGVNVESHYSEDTSLNHVVTKAGEVELVCCEADNQTQKLHVESNISIPCLSPLQSSMSMENGFLVDQTHETDSDSASALGSPCFSVHSRLILLLYEEVTSIEYGLLDNSNAPNYSPMELAIVPSLNDNDWDVASVLDDKKKKRVKHNWSRKKSHSKVANGTLSEDDNFISDEDIQFRNNLFRKEAVETFKIGQLLGLCLKDKDEDIINKLVELEYED</sequence>
<dbReference type="AlphaFoldDB" id="A0A1R3FU89"/>
<evidence type="ECO:0000313" key="2">
    <source>
        <dbReference type="EMBL" id="OMO49335.1"/>
    </source>
</evidence>
<dbReference type="EMBL" id="AWUE01024907">
    <property type="protein sequence ID" value="OMO49335.1"/>
    <property type="molecule type" value="Genomic_DNA"/>
</dbReference>
<name>A0A1R3FU89_9ROSI</name>
<dbReference type="Proteomes" id="UP000187203">
    <property type="component" value="Unassembled WGS sequence"/>
</dbReference>
<reference evidence="3" key="1">
    <citation type="submission" date="2013-09" db="EMBL/GenBank/DDBJ databases">
        <title>Corchorus olitorius genome sequencing.</title>
        <authorList>
            <person name="Alam M."/>
            <person name="Haque M.S."/>
            <person name="Islam M.S."/>
            <person name="Emdad E.M."/>
            <person name="Islam M.M."/>
            <person name="Ahmed B."/>
            <person name="Halim A."/>
            <person name="Hossen Q.M.M."/>
            <person name="Hossain M.Z."/>
            <person name="Ahmed R."/>
            <person name="Khan M.M."/>
            <person name="Islam R."/>
            <person name="Rashid M.M."/>
            <person name="Khan S.A."/>
            <person name="Rahman M.S."/>
            <person name="Alam M."/>
            <person name="Yahiya A.S."/>
            <person name="Khan M.S."/>
            <person name="Azam M.S."/>
            <person name="Haque T."/>
            <person name="Lashkar M.Z.H."/>
            <person name="Akhand A.I."/>
            <person name="Morshed G."/>
            <person name="Roy S."/>
            <person name="Uddin K.S."/>
            <person name="Rabeya T."/>
            <person name="Hossain A.S."/>
            <person name="Chowdhury A."/>
            <person name="Snigdha A.R."/>
            <person name="Mortoza M.S."/>
            <person name="Matin S.A."/>
            <person name="Hoque S.M.E."/>
            <person name="Islam M.K."/>
            <person name="Roy D.K."/>
            <person name="Haider R."/>
            <person name="Moosa M.M."/>
            <person name="Elias S.M."/>
            <person name="Hasan A.M."/>
            <person name="Jahan S."/>
            <person name="Shafiuddin M."/>
            <person name="Mahmood N."/>
            <person name="Shommy N.S."/>
        </authorList>
    </citation>
    <scope>NUCLEOTIDE SEQUENCE [LARGE SCALE GENOMIC DNA]</scope>
    <source>
        <strain evidence="3">cv. O-4</strain>
    </source>
</reference>
<protein>
    <submittedName>
        <fullName evidence="2">Uncharacterized protein</fullName>
    </submittedName>
</protein>
<gene>
    <name evidence="2" type="ORF">COLO4_38589</name>
</gene>
<evidence type="ECO:0000256" key="1">
    <source>
        <dbReference type="SAM" id="MobiDB-lite"/>
    </source>
</evidence>
<proteinExistence type="predicted"/>
<comment type="caution">
    <text evidence="2">The sequence shown here is derived from an EMBL/GenBank/DDBJ whole genome shotgun (WGS) entry which is preliminary data.</text>
</comment>
<evidence type="ECO:0000313" key="3">
    <source>
        <dbReference type="Proteomes" id="UP000187203"/>
    </source>
</evidence>
<keyword evidence="3" id="KW-1185">Reference proteome</keyword>
<organism evidence="2 3">
    <name type="scientific">Corchorus olitorius</name>
    <dbReference type="NCBI Taxonomy" id="93759"/>
    <lineage>
        <taxon>Eukaryota</taxon>
        <taxon>Viridiplantae</taxon>
        <taxon>Streptophyta</taxon>
        <taxon>Embryophyta</taxon>
        <taxon>Tracheophyta</taxon>
        <taxon>Spermatophyta</taxon>
        <taxon>Magnoliopsida</taxon>
        <taxon>eudicotyledons</taxon>
        <taxon>Gunneridae</taxon>
        <taxon>Pentapetalae</taxon>
        <taxon>rosids</taxon>
        <taxon>malvids</taxon>
        <taxon>Malvales</taxon>
        <taxon>Malvaceae</taxon>
        <taxon>Grewioideae</taxon>
        <taxon>Apeibeae</taxon>
        <taxon>Corchorus</taxon>
    </lineage>
</organism>
<feature type="region of interest" description="Disordered" evidence="1">
    <location>
        <begin position="1"/>
        <end position="32"/>
    </location>
</feature>